<keyword evidence="1" id="KW-0732">Signal</keyword>
<dbReference type="AlphaFoldDB" id="A0A833H1P5"/>
<evidence type="ECO:0000313" key="2">
    <source>
        <dbReference type="EMBL" id="KAB2932702.1"/>
    </source>
</evidence>
<organism evidence="2 3">
    <name type="scientific">Leptonema illini</name>
    <dbReference type="NCBI Taxonomy" id="183"/>
    <lineage>
        <taxon>Bacteria</taxon>
        <taxon>Pseudomonadati</taxon>
        <taxon>Spirochaetota</taxon>
        <taxon>Spirochaetia</taxon>
        <taxon>Leptospirales</taxon>
        <taxon>Leptospiraceae</taxon>
        <taxon>Leptonema</taxon>
    </lineage>
</organism>
<gene>
    <name evidence="2" type="ORF">F9K24_10000</name>
</gene>
<protein>
    <recommendedName>
        <fullName evidence="4">Lipoprotein</fullName>
    </recommendedName>
</protein>
<sequence length="288" mass="31566">MATKLAALLFAFALAACSVPGPVLKPEAESPFILPGVGTGVGISTFSFQAGNGGWRDLRLGELVLMRKSPLRHRVTFSLRIVARNRVGSLRLKQYEGIVRRTGDVLRLYTERCRIYGKKDFIDRMVPLDGWTCDHLLFQLRIRSDGGLEKIPEVTAETEDSDWLYLHRFTPLASHPVVAGKLVWAGQRLAAPDVAPGDLPVETPQAKYGDETHPGGVLTSDDGAVYFGYDAGRHLRPGDTITLFADDRSTTQARVLHVVDDFVLVQNAAKKAPVAGTMTTRVPKGLFD</sequence>
<evidence type="ECO:0000256" key="1">
    <source>
        <dbReference type="SAM" id="SignalP"/>
    </source>
</evidence>
<dbReference type="EMBL" id="WBUI01000008">
    <property type="protein sequence ID" value="KAB2932702.1"/>
    <property type="molecule type" value="Genomic_DNA"/>
</dbReference>
<reference evidence="2 3" key="1">
    <citation type="submission" date="2019-10" db="EMBL/GenBank/DDBJ databases">
        <title>Extracellular Electron Transfer in a Candidatus Methanoperedens spp. Enrichment Culture.</title>
        <authorList>
            <person name="Berger S."/>
            <person name="Rangel Shaw D."/>
            <person name="Berben T."/>
            <person name="In 'T Zandt M."/>
            <person name="Frank J."/>
            <person name="Reimann J."/>
            <person name="Jetten M.S.M."/>
            <person name="Welte C.U."/>
        </authorList>
    </citation>
    <scope>NUCLEOTIDE SEQUENCE [LARGE SCALE GENOMIC DNA]</scope>
    <source>
        <strain evidence="2">SB12</strain>
    </source>
</reference>
<name>A0A833H1P5_9LEPT</name>
<dbReference type="PROSITE" id="PS51257">
    <property type="entry name" value="PROKAR_LIPOPROTEIN"/>
    <property type="match status" value="1"/>
</dbReference>
<evidence type="ECO:0008006" key="4">
    <source>
        <dbReference type="Google" id="ProtNLM"/>
    </source>
</evidence>
<accession>A0A833H1P5</accession>
<evidence type="ECO:0000313" key="3">
    <source>
        <dbReference type="Proteomes" id="UP000460298"/>
    </source>
</evidence>
<dbReference type="Proteomes" id="UP000460298">
    <property type="component" value="Unassembled WGS sequence"/>
</dbReference>
<feature type="signal peptide" evidence="1">
    <location>
        <begin position="1"/>
        <end position="15"/>
    </location>
</feature>
<proteinExistence type="predicted"/>
<feature type="chain" id="PRO_5032640685" description="Lipoprotein" evidence="1">
    <location>
        <begin position="16"/>
        <end position="288"/>
    </location>
</feature>
<comment type="caution">
    <text evidence="2">The sequence shown here is derived from an EMBL/GenBank/DDBJ whole genome shotgun (WGS) entry which is preliminary data.</text>
</comment>